<accession>A0A0A2VL32</accession>
<comment type="caution">
    <text evidence="1">The sequence shown here is derived from an EMBL/GenBank/DDBJ whole genome shotgun (WGS) entry which is preliminary data.</text>
</comment>
<gene>
    <name evidence="1" type="ORF">BBAD15_g6096</name>
</gene>
<protein>
    <recommendedName>
        <fullName evidence="3">Integral membrane protein</fullName>
    </recommendedName>
</protein>
<dbReference type="PANTHER" id="PTHR12459:SF15">
    <property type="entry name" value="TRANSMEMBRANE PROTEIN 135"/>
    <property type="match status" value="1"/>
</dbReference>
<dbReference type="HOGENOM" id="CLU_012946_0_0_1"/>
<dbReference type="InterPro" id="IPR026749">
    <property type="entry name" value="Tmem135"/>
</dbReference>
<evidence type="ECO:0008006" key="3">
    <source>
        <dbReference type="Google" id="ProtNLM"/>
    </source>
</evidence>
<reference evidence="1 2" key="1">
    <citation type="submission" date="2012-10" db="EMBL/GenBank/DDBJ databases">
        <title>Genome sequencing and analysis of entomopathogenic fungi Beauveria bassiana D1-5.</title>
        <authorList>
            <person name="Li Q."/>
            <person name="Wang L."/>
            <person name="Zhang Z."/>
            <person name="Wang Q."/>
            <person name="Ren J."/>
            <person name="Wang M."/>
            <person name="Xu W."/>
            <person name="Wang J."/>
            <person name="Lu Y."/>
            <person name="Du Q."/>
            <person name="Sun Z."/>
        </authorList>
    </citation>
    <scope>NUCLEOTIDE SEQUENCE [LARGE SCALE GENOMIC DNA]</scope>
    <source>
        <strain evidence="1 2">D1-5</strain>
    </source>
</reference>
<sequence length="459" mass="50992">MSQRAVGASPNRAAARRPGLPLAVPPALRPVIRAYVLGYASAVAPRLLTLAVQHFLKLRRNSAQLLPADPEDEPTFLVGARHILRSGFDPQRFPTFCAVLVAGTSLLHVGTAPRRHSTARRTKREEEVRCRQMAGRTIDLTLFAATRAADVIVGELWAQRRSRRQLANKWTKAEAFTQYMADPLVFVSSCALIMWSWFYYPDSLPRGYQKWITSAAQVDTRLIEALRRFHFGALVYGRETGQAGLVGDMCDDYGLPRRWGDPVTQIPLPCEIVHMGCGPSCEYHALSRFVRSWKWSMYTYLPLALALQLRKTSSSAPAARRALLRALSSAARSSAFLACYITLFYYGVCLARSRVGPLLLGTSTPTRQLLDAKLCVGTGCFLCGWSVLVETAGRRKDMGLFVAPRALGTLVPRQYPKEKQWRETLVFAASTAVVFTCVLENPRRVRGVLGGVLGYVLKE</sequence>
<evidence type="ECO:0000313" key="1">
    <source>
        <dbReference type="EMBL" id="KGQ08581.1"/>
    </source>
</evidence>
<organism evidence="1 2">
    <name type="scientific">Beauveria bassiana D1-5</name>
    <dbReference type="NCBI Taxonomy" id="1245745"/>
    <lineage>
        <taxon>Eukaryota</taxon>
        <taxon>Fungi</taxon>
        <taxon>Dikarya</taxon>
        <taxon>Ascomycota</taxon>
        <taxon>Pezizomycotina</taxon>
        <taxon>Sordariomycetes</taxon>
        <taxon>Hypocreomycetidae</taxon>
        <taxon>Hypocreales</taxon>
        <taxon>Cordycipitaceae</taxon>
        <taxon>Beauveria</taxon>
    </lineage>
</organism>
<dbReference type="Proteomes" id="UP000030106">
    <property type="component" value="Unassembled WGS sequence"/>
</dbReference>
<dbReference type="EMBL" id="ANFO01000567">
    <property type="protein sequence ID" value="KGQ08581.1"/>
    <property type="molecule type" value="Genomic_DNA"/>
</dbReference>
<dbReference type="PANTHER" id="PTHR12459">
    <property type="entry name" value="TRANSMEMBRANE PROTEIN 135-RELATED"/>
    <property type="match status" value="1"/>
</dbReference>
<proteinExistence type="predicted"/>
<evidence type="ECO:0000313" key="2">
    <source>
        <dbReference type="Proteomes" id="UP000030106"/>
    </source>
</evidence>
<dbReference type="AlphaFoldDB" id="A0A0A2VL32"/>
<dbReference type="OrthoDB" id="4021778at2759"/>
<name>A0A0A2VL32_BEABA</name>